<dbReference type="EMBL" id="CANHGI010000002">
    <property type="protein sequence ID" value="CAI5441608.1"/>
    <property type="molecule type" value="Genomic_DNA"/>
</dbReference>
<dbReference type="Pfam" id="PF06628">
    <property type="entry name" value="Catalase-rel"/>
    <property type="match status" value="1"/>
</dbReference>
<protein>
    <recommendedName>
        <fullName evidence="11">Catalase</fullName>
        <ecNumber evidence="11">1.11.1.6</ecNumber>
    </recommendedName>
</protein>
<keyword evidence="2 11" id="KW-0575">Peroxidase</keyword>
<evidence type="ECO:0000256" key="3">
    <source>
        <dbReference type="ARBA" id="ARBA00022617"/>
    </source>
</evidence>
<dbReference type="CDD" id="cd08156">
    <property type="entry name" value="catalase_clade_3"/>
    <property type="match status" value="1"/>
</dbReference>
<evidence type="ECO:0000259" key="13">
    <source>
        <dbReference type="SMART" id="SM01060"/>
    </source>
</evidence>
<dbReference type="SUPFAM" id="SSF56634">
    <property type="entry name" value="Heme-dependent catalase-like"/>
    <property type="match status" value="1"/>
</dbReference>
<accession>A0A9P1MWM3</accession>
<dbReference type="InterPro" id="IPR020835">
    <property type="entry name" value="Catalase_sf"/>
</dbReference>
<dbReference type="GO" id="GO:0004096">
    <property type="term" value="F:catalase activity"/>
    <property type="evidence" value="ECO:0007669"/>
    <property type="project" value="UniProtKB-EC"/>
</dbReference>
<comment type="cofactor">
    <cofactor evidence="10">
        <name>heme</name>
        <dbReference type="ChEBI" id="CHEBI:30413"/>
    </cofactor>
</comment>
<evidence type="ECO:0000256" key="2">
    <source>
        <dbReference type="ARBA" id="ARBA00022559"/>
    </source>
</evidence>
<dbReference type="GO" id="GO:0005777">
    <property type="term" value="C:peroxisome"/>
    <property type="evidence" value="ECO:0007669"/>
    <property type="project" value="TreeGrafter"/>
</dbReference>
<evidence type="ECO:0000256" key="5">
    <source>
        <dbReference type="ARBA" id="ARBA00023002"/>
    </source>
</evidence>
<keyword evidence="15" id="KW-1185">Reference proteome</keyword>
<keyword evidence="3 10" id="KW-0349">Heme</keyword>
<keyword evidence="4 10" id="KW-0479">Metal-binding</keyword>
<comment type="catalytic activity">
    <reaction evidence="8 11">
        <text>2 H2O2 = O2 + 2 H2O</text>
        <dbReference type="Rhea" id="RHEA:20309"/>
        <dbReference type="ChEBI" id="CHEBI:15377"/>
        <dbReference type="ChEBI" id="CHEBI:15379"/>
        <dbReference type="ChEBI" id="CHEBI:16240"/>
        <dbReference type="EC" id="1.11.1.6"/>
    </reaction>
</comment>
<dbReference type="SMART" id="SM01060">
    <property type="entry name" value="Catalase"/>
    <property type="match status" value="1"/>
</dbReference>
<evidence type="ECO:0000256" key="10">
    <source>
        <dbReference type="PIRSR" id="PIRSR038928-2"/>
    </source>
</evidence>
<dbReference type="OrthoDB" id="6880011at2759"/>
<reference evidence="14" key="1">
    <citation type="submission" date="2022-11" db="EMBL/GenBank/DDBJ databases">
        <authorList>
            <person name="Kikuchi T."/>
        </authorList>
    </citation>
    <scope>NUCLEOTIDE SEQUENCE</scope>
    <source>
        <strain evidence="14">PS1010</strain>
    </source>
</reference>
<dbReference type="Proteomes" id="UP001152747">
    <property type="component" value="Unassembled WGS sequence"/>
</dbReference>
<dbReference type="GO" id="GO:0046872">
    <property type="term" value="F:metal ion binding"/>
    <property type="evidence" value="ECO:0007669"/>
    <property type="project" value="UniProtKB-KW"/>
</dbReference>
<comment type="caution">
    <text evidence="14">The sequence shown here is derived from an EMBL/GenBank/DDBJ whole genome shotgun (WGS) entry which is preliminary data.</text>
</comment>
<dbReference type="FunFam" id="2.40.180.10:FF:000001">
    <property type="entry name" value="Catalase"/>
    <property type="match status" value="1"/>
</dbReference>
<dbReference type="EC" id="1.11.1.6" evidence="11"/>
<dbReference type="GO" id="GO:0042542">
    <property type="term" value="P:response to hydrogen peroxide"/>
    <property type="evidence" value="ECO:0007669"/>
    <property type="project" value="TreeGrafter"/>
</dbReference>
<dbReference type="Gene3D" id="2.40.180.10">
    <property type="entry name" value="Catalase core domain"/>
    <property type="match status" value="1"/>
</dbReference>
<feature type="domain" description="Catalase core" evidence="13">
    <location>
        <begin position="36"/>
        <end position="420"/>
    </location>
</feature>
<keyword evidence="7 11" id="KW-0376">Hydrogen peroxide</keyword>
<dbReference type="PIRSF" id="PIRSF038928">
    <property type="entry name" value="Catalase_clade1-3"/>
    <property type="match status" value="1"/>
</dbReference>
<dbReference type="PROSITE" id="PS00438">
    <property type="entry name" value="CATALASE_2"/>
    <property type="match status" value="1"/>
</dbReference>
<evidence type="ECO:0000256" key="8">
    <source>
        <dbReference type="ARBA" id="ARBA00049254"/>
    </source>
</evidence>
<organism evidence="14 15">
    <name type="scientific">Caenorhabditis angaria</name>
    <dbReference type="NCBI Taxonomy" id="860376"/>
    <lineage>
        <taxon>Eukaryota</taxon>
        <taxon>Metazoa</taxon>
        <taxon>Ecdysozoa</taxon>
        <taxon>Nematoda</taxon>
        <taxon>Chromadorea</taxon>
        <taxon>Rhabditida</taxon>
        <taxon>Rhabditina</taxon>
        <taxon>Rhabditomorpha</taxon>
        <taxon>Rhabditoidea</taxon>
        <taxon>Rhabditidae</taxon>
        <taxon>Peloderinae</taxon>
        <taxon>Caenorhabditis</taxon>
    </lineage>
</organism>
<feature type="binding site" description="axial binding residue" evidence="10">
    <location>
        <position position="366"/>
    </location>
    <ligand>
        <name>heme</name>
        <dbReference type="ChEBI" id="CHEBI:30413"/>
    </ligand>
    <ligandPart>
        <name>Fe</name>
        <dbReference type="ChEBI" id="CHEBI:18248"/>
    </ligandPart>
</feature>
<dbReference type="PROSITE" id="PS00437">
    <property type="entry name" value="CATALASE_1"/>
    <property type="match status" value="1"/>
</dbReference>
<keyword evidence="6 10" id="KW-0408">Iron</keyword>
<dbReference type="InterPro" id="IPR011614">
    <property type="entry name" value="Catalase_core"/>
</dbReference>
<dbReference type="InterPro" id="IPR002226">
    <property type="entry name" value="Catalase_haem_BS"/>
</dbReference>
<dbReference type="PROSITE" id="PS51402">
    <property type="entry name" value="CATALASE_3"/>
    <property type="match status" value="1"/>
</dbReference>
<evidence type="ECO:0000256" key="6">
    <source>
        <dbReference type="ARBA" id="ARBA00023004"/>
    </source>
</evidence>
<proteinExistence type="inferred from homology"/>
<dbReference type="InterPro" id="IPR018028">
    <property type="entry name" value="Catalase"/>
</dbReference>
<dbReference type="InterPro" id="IPR040333">
    <property type="entry name" value="Catalase_3"/>
</dbReference>
<dbReference type="PANTHER" id="PTHR11465:SF9">
    <property type="entry name" value="CATALASE"/>
    <property type="match status" value="1"/>
</dbReference>
<evidence type="ECO:0000313" key="15">
    <source>
        <dbReference type="Proteomes" id="UP001152747"/>
    </source>
</evidence>
<evidence type="ECO:0000256" key="12">
    <source>
        <dbReference type="RuleBase" id="RU004142"/>
    </source>
</evidence>
<name>A0A9P1MWM3_9PELO</name>
<evidence type="ECO:0000256" key="11">
    <source>
        <dbReference type="RuleBase" id="RU000498"/>
    </source>
</evidence>
<evidence type="ECO:0000256" key="9">
    <source>
        <dbReference type="PIRSR" id="PIRSR038928-1"/>
    </source>
</evidence>
<keyword evidence="5 11" id="KW-0560">Oxidoreductase</keyword>
<comment type="similarity">
    <text evidence="1 11">Belongs to the catalase family.</text>
</comment>
<evidence type="ECO:0000256" key="1">
    <source>
        <dbReference type="ARBA" id="ARBA00005329"/>
    </source>
</evidence>
<dbReference type="PRINTS" id="PR00067">
    <property type="entry name" value="CATALASE"/>
</dbReference>
<dbReference type="GO" id="GO:0005739">
    <property type="term" value="C:mitochondrion"/>
    <property type="evidence" value="ECO:0007669"/>
    <property type="project" value="TreeGrafter"/>
</dbReference>
<evidence type="ECO:0000256" key="4">
    <source>
        <dbReference type="ARBA" id="ARBA00022723"/>
    </source>
</evidence>
<gene>
    <name evidence="14" type="ORF">CAMP_LOCUS4245</name>
</gene>
<evidence type="ECO:0000256" key="7">
    <source>
        <dbReference type="ARBA" id="ARBA00023324"/>
    </source>
</evidence>
<dbReference type="PANTHER" id="PTHR11465">
    <property type="entry name" value="CATALASE"/>
    <property type="match status" value="1"/>
</dbReference>
<dbReference type="InterPro" id="IPR024708">
    <property type="entry name" value="Catalase_AS"/>
</dbReference>
<dbReference type="InterPro" id="IPR024711">
    <property type="entry name" value="Catalase_clade1/3"/>
</dbReference>
<sequence length="510" mass="58902">MFRGVLKLTVNDNTPNMSDDQLKNFKNQNPEPPVLTTSNGAPIYTKTAVLTAGRRGPMLMSDVVYMDEMAHFDRERIPERVVHAKGAGAHGYFEVTHDITKYTTAELFNKIGKQTPLLVRFSTVGGENGSADTVRDPRGFAVKFYTEEGNWDLVGNNTPIFFIRDPIHFPNFIHTQKRNPQTHLKDPNAMFDFWIHRPEAIHQVMFLFSDRGLPDGYRHMNGYGSHTFKLVNKDGKAVYTKFHFKPEQGVKNLTVSEAGRLASEDPDYAIRDLFNAIEKKEYPTWKLYIQVMTFEEAEKWEFNPFDVTKVWPHKDYPLIEVGKMVLNKNARNYFAEIEQSAFCPAHVVPGIEFSPDKMLQGRIFSYTDTHFHRLGPNYIQLPVNCPYRARAHNTQRDGVMSYHNQEQAPNYFPNSFNGYRTRPDVKDSVFEATGDVDRYETGDDHNYEQPREFWEKILSEDERDRLCENLAGALNPCYEPIKEGMIKIFNNVHPNFGSQVRHLLCKNGKH</sequence>
<feature type="active site" evidence="9">
    <location>
        <position position="83"/>
    </location>
</feature>
<dbReference type="Pfam" id="PF00199">
    <property type="entry name" value="Catalase"/>
    <property type="match status" value="1"/>
</dbReference>
<comment type="function">
    <text evidence="12">Catalyzes the degradation of hydrogen peroxide (H(2)O(2)) generated by peroxisomal oxidases to water and oxygen, thereby protecting cells from the toxic effects of hydrogen peroxide.</text>
</comment>
<dbReference type="InterPro" id="IPR010582">
    <property type="entry name" value="Catalase_immune_responsive"/>
</dbReference>
<dbReference type="GO" id="GO:0020037">
    <property type="term" value="F:heme binding"/>
    <property type="evidence" value="ECO:0007669"/>
    <property type="project" value="InterPro"/>
</dbReference>
<feature type="active site" evidence="9">
    <location>
        <position position="156"/>
    </location>
</feature>
<dbReference type="AlphaFoldDB" id="A0A9P1MWM3"/>
<evidence type="ECO:0000313" key="14">
    <source>
        <dbReference type="EMBL" id="CAI5441608.1"/>
    </source>
</evidence>
<dbReference type="GO" id="GO:0042744">
    <property type="term" value="P:hydrogen peroxide catabolic process"/>
    <property type="evidence" value="ECO:0007669"/>
    <property type="project" value="UniProtKB-KW"/>
</dbReference>